<evidence type="ECO:0000313" key="3">
    <source>
        <dbReference type="Proteomes" id="UP000623129"/>
    </source>
</evidence>
<gene>
    <name evidence="2" type="ORF">FCM35_KLT06159</name>
</gene>
<proteinExistence type="predicted"/>
<sequence>MRVMAGGDDGHGGGDSLEQTGEVRRGISPAKGKINPTRGATEELGRAGVGPTCVPYQLLIRWKMELWDEMPVMPRERHTREKNSR</sequence>
<protein>
    <submittedName>
        <fullName evidence="2">Uncharacterized protein</fullName>
    </submittedName>
</protein>
<dbReference type="EMBL" id="SWLB01000015">
    <property type="protein sequence ID" value="KAF3329081.1"/>
    <property type="molecule type" value="Genomic_DNA"/>
</dbReference>
<name>A0A833V8Y0_9POAL</name>
<evidence type="ECO:0000256" key="1">
    <source>
        <dbReference type="SAM" id="MobiDB-lite"/>
    </source>
</evidence>
<comment type="caution">
    <text evidence="2">The sequence shown here is derived from an EMBL/GenBank/DDBJ whole genome shotgun (WGS) entry which is preliminary data.</text>
</comment>
<dbReference type="AlphaFoldDB" id="A0A833V8Y0"/>
<evidence type="ECO:0000313" key="2">
    <source>
        <dbReference type="EMBL" id="KAF3329081.1"/>
    </source>
</evidence>
<reference evidence="2" key="1">
    <citation type="submission" date="2020-01" db="EMBL/GenBank/DDBJ databases">
        <title>Genome sequence of Kobresia littledalei, the first chromosome-level genome in the family Cyperaceae.</title>
        <authorList>
            <person name="Qu G."/>
        </authorList>
    </citation>
    <scope>NUCLEOTIDE SEQUENCE</scope>
    <source>
        <strain evidence="2">C.B.Clarke</strain>
        <tissue evidence="2">Leaf</tissue>
    </source>
</reference>
<feature type="region of interest" description="Disordered" evidence="1">
    <location>
        <begin position="1"/>
        <end position="48"/>
    </location>
</feature>
<accession>A0A833V8Y0</accession>
<organism evidence="2 3">
    <name type="scientific">Carex littledalei</name>
    <dbReference type="NCBI Taxonomy" id="544730"/>
    <lineage>
        <taxon>Eukaryota</taxon>
        <taxon>Viridiplantae</taxon>
        <taxon>Streptophyta</taxon>
        <taxon>Embryophyta</taxon>
        <taxon>Tracheophyta</taxon>
        <taxon>Spermatophyta</taxon>
        <taxon>Magnoliopsida</taxon>
        <taxon>Liliopsida</taxon>
        <taxon>Poales</taxon>
        <taxon>Cyperaceae</taxon>
        <taxon>Cyperoideae</taxon>
        <taxon>Cariceae</taxon>
        <taxon>Carex</taxon>
        <taxon>Carex subgen. Euthyceras</taxon>
    </lineage>
</organism>
<dbReference type="Proteomes" id="UP000623129">
    <property type="component" value="Unassembled WGS sequence"/>
</dbReference>
<keyword evidence="3" id="KW-1185">Reference proteome</keyword>